<dbReference type="AlphaFoldDB" id="A0AAE0NYS0"/>
<dbReference type="Proteomes" id="UP001285441">
    <property type="component" value="Unassembled WGS sequence"/>
</dbReference>
<comment type="caution">
    <text evidence="1">The sequence shown here is derived from an EMBL/GenBank/DDBJ whole genome shotgun (WGS) entry which is preliminary data.</text>
</comment>
<evidence type="ECO:0000313" key="1">
    <source>
        <dbReference type="EMBL" id="KAK3390134.1"/>
    </source>
</evidence>
<dbReference type="Gene3D" id="1.10.600.10">
    <property type="entry name" value="Farnesyl Diphosphate Synthase"/>
    <property type="match status" value="1"/>
</dbReference>
<name>A0AAE0NYS0_9PEZI</name>
<dbReference type="SUPFAM" id="SSF48576">
    <property type="entry name" value="Terpenoid synthases"/>
    <property type="match status" value="1"/>
</dbReference>
<dbReference type="EMBL" id="JAULSW010000002">
    <property type="protein sequence ID" value="KAK3390134.1"/>
    <property type="molecule type" value="Genomic_DNA"/>
</dbReference>
<reference evidence="1" key="1">
    <citation type="journal article" date="2023" name="Mol. Phylogenet. Evol.">
        <title>Genome-scale phylogeny and comparative genomics of the fungal order Sordariales.</title>
        <authorList>
            <person name="Hensen N."/>
            <person name="Bonometti L."/>
            <person name="Westerberg I."/>
            <person name="Brannstrom I.O."/>
            <person name="Guillou S."/>
            <person name="Cros-Aarteil S."/>
            <person name="Calhoun S."/>
            <person name="Haridas S."/>
            <person name="Kuo A."/>
            <person name="Mondo S."/>
            <person name="Pangilinan J."/>
            <person name="Riley R."/>
            <person name="LaButti K."/>
            <person name="Andreopoulos B."/>
            <person name="Lipzen A."/>
            <person name="Chen C."/>
            <person name="Yan M."/>
            <person name="Daum C."/>
            <person name="Ng V."/>
            <person name="Clum A."/>
            <person name="Steindorff A."/>
            <person name="Ohm R.A."/>
            <person name="Martin F."/>
            <person name="Silar P."/>
            <person name="Natvig D.O."/>
            <person name="Lalanne C."/>
            <person name="Gautier V."/>
            <person name="Ament-Velasquez S.L."/>
            <person name="Kruys A."/>
            <person name="Hutchinson M.I."/>
            <person name="Powell A.J."/>
            <person name="Barry K."/>
            <person name="Miller A.N."/>
            <person name="Grigoriev I.V."/>
            <person name="Debuchy R."/>
            <person name="Gladieux P."/>
            <person name="Hiltunen Thoren M."/>
            <person name="Johannesson H."/>
        </authorList>
    </citation>
    <scope>NUCLEOTIDE SEQUENCE</scope>
    <source>
        <strain evidence="1">CBS 232.78</strain>
    </source>
</reference>
<keyword evidence="2" id="KW-1185">Reference proteome</keyword>
<gene>
    <name evidence="1" type="ORF">B0H63DRAFT_538290</name>
</gene>
<dbReference type="InterPro" id="IPR008949">
    <property type="entry name" value="Isoprenoid_synthase_dom_sf"/>
</dbReference>
<organism evidence="1 2">
    <name type="scientific">Podospora didyma</name>
    <dbReference type="NCBI Taxonomy" id="330526"/>
    <lineage>
        <taxon>Eukaryota</taxon>
        <taxon>Fungi</taxon>
        <taxon>Dikarya</taxon>
        <taxon>Ascomycota</taxon>
        <taxon>Pezizomycotina</taxon>
        <taxon>Sordariomycetes</taxon>
        <taxon>Sordariomycetidae</taxon>
        <taxon>Sordariales</taxon>
        <taxon>Podosporaceae</taxon>
        <taxon>Podospora</taxon>
    </lineage>
</organism>
<proteinExistence type="predicted"/>
<protein>
    <submittedName>
        <fullName evidence="1">Uncharacterized protein</fullName>
    </submittedName>
</protein>
<accession>A0AAE0NYS0</accession>
<evidence type="ECO:0000313" key="2">
    <source>
        <dbReference type="Proteomes" id="UP001285441"/>
    </source>
</evidence>
<reference evidence="1" key="2">
    <citation type="submission" date="2023-06" db="EMBL/GenBank/DDBJ databases">
        <authorList>
            <consortium name="Lawrence Berkeley National Laboratory"/>
            <person name="Haridas S."/>
            <person name="Hensen N."/>
            <person name="Bonometti L."/>
            <person name="Westerberg I."/>
            <person name="Brannstrom I.O."/>
            <person name="Guillou S."/>
            <person name="Cros-Aarteil S."/>
            <person name="Calhoun S."/>
            <person name="Kuo A."/>
            <person name="Mondo S."/>
            <person name="Pangilinan J."/>
            <person name="Riley R."/>
            <person name="LaButti K."/>
            <person name="Andreopoulos B."/>
            <person name="Lipzen A."/>
            <person name="Chen C."/>
            <person name="Yanf M."/>
            <person name="Daum C."/>
            <person name="Ng V."/>
            <person name="Clum A."/>
            <person name="Steindorff A."/>
            <person name="Ohm R."/>
            <person name="Martin F."/>
            <person name="Silar P."/>
            <person name="Natvig D."/>
            <person name="Lalanne C."/>
            <person name="Gautier V."/>
            <person name="Ament-velasquez S.L."/>
            <person name="Kruys A."/>
            <person name="Hutchinson M.I."/>
            <person name="Powell A.J."/>
            <person name="Barry K."/>
            <person name="Miller A.N."/>
            <person name="Grigoriev I.V."/>
            <person name="Debuchy R."/>
            <person name="Gladieux P."/>
            <person name="Thoren M.H."/>
            <person name="Johannesson H."/>
        </authorList>
    </citation>
    <scope>NUCLEOTIDE SEQUENCE</scope>
    <source>
        <strain evidence="1">CBS 232.78</strain>
    </source>
</reference>
<sequence length="461" mass="51846">MQPRLVAELGELPALNITSLDNVYQQGKTDIIAAMSQICRKLMQDLGVKWKPQPVDEALRRCAIDWIKTELEPEVGTVSKRFLLSTDAGLKFTERCYEEGDFATKASMVKFASLAIYLDDIIDKDGAMASQAGSFLLSIMNRSSRKTTNRPSTHGIWLEVYRKVSVELASHMSDPLASSMILHSCTIFIESSALEFSIQKNQEKYYLVKSGVAEHARDEDERRLARDGGFDIPLPLDSDRLAPDGHLMPHGWPIWLRERTAVAEAFAITFFRPPGGVDLPVWAWVTAISEMRTFLLATNDLLSFSKELMDDDTTSSIAVITKERRLIDIPGSAPDGGWCLRDSVEEVFGKAVAAAARINRILRPTNPKTRYAPGGQSYSVAELVALLKRPPHELSNLNFDHADVMKALALKLWETHQKGYVIWHFACPRYRTYELFDYVRDMMGPESAGAEWLTESFRHVT</sequence>